<dbReference type="AlphaFoldDB" id="A0A3E1Q9E8"/>
<dbReference type="Proteomes" id="UP000261082">
    <property type="component" value="Unassembled WGS sequence"/>
</dbReference>
<protein>
    <submittedName>
        <fullName evidence="2">Uncharacterized protein</fullName>
    </submittedName>
</protein>
<feature type="chain" id="PRO_5017689258" evidence="1">
    <location>
        <begin position="22"/>
        <end position="273"/>
    </location>
</feature>
<organism evidence="2 3">
    <name type="scientific">Marixanthomonas ophiurae</name>
    <dbReference type="NCBI Taxonomy" id="387659"/>
    <lineage>
        <taxon>Bacteria</taxon>
        <taxon>Pseudomonadati</taxon>
        <taxon>Bacteroidota</taxon>
        <taxon>Flavobacteriia</taxon>
        <taxon>Flavobacteriales</taxon>
        <taxon>Flavobacteriaceae</taxon>
        <taxon>Marixanthomonas</taxon>
    </lineage>
</organism>
<proteinExistence type="predicted"/>
<comment type="caution">
    <text evidence="2">The sequence shown here is derived from an EMBL/GenBank/DDBJ whole genome shotgun (WGS) entry which is preliminary data.</text>
</comment>
<keyword evidence="3" id="KW-1185">Reference proteome</keyword>
<dbReference type="RefSeq" id="WP_117157777.1">
    <property type="nucleotide sequence ID" value="NZ_QVID01000001.1"/>
</dbReference>
<dbReference type="EMBL" id="QVID01000001">
    <property type="protein sequence ID" value="RFN58753.1"/>
    <property type="molecule type" value="Genomic_DNA"/>
</dbReference>
<accession>A0A3E1Q9E8</accession>
<name>A0A3E1Q9E8_9FLAO</name>
<gene>
    <name evidence="2" type="ORF">DZ858_01335</name>
</gene>
<dbReference type="OrthoDB" id="1430919at2"/>
<keyword evidence="1" id="KW-0732">Signal</keyword>
<evidence type="ECO:0000256" key="1">
    <source>
        <dbReference type="SAM" id="SignalP"/>
    </source>
</evidence>
<evidence type="ECO:0000313" key="3">
    <source>
        <dbReference type="Proteomes" id="UP000261082"/>
    </source>
</evidence>
<feature type="signal peptide" evidence="1">
    <location>
        <begin position="1"/>
        <end position="21"/>
    </location>
</feature>
<reference evidence="2 3" key="1">
    <citation type="journal article" date="2007" name="Int. J. Syst. Evol. Microbiol.">
        <title>Marixanthomonas ophiurae gen. nov., sp. nov., a marine bacterium of the family Flavobacteriaceae isolated from a deep-sea brittle star.</title>
        <authorList>
            <person name="Romanenko L.A."/>
            <person name="Uchino M."/>
            <person name="Frolova G.M."/>
            <person name="Mikhailov V.V."/>
        </authorList>
    </citation>
    <scope>NUCLEOTIDE SEQUENCE [LARGE SCALE GENOMIC DNA]</scope>
    <source>
        <strain evidence="2 3">KMM 3046</strain>
    </source>
</reference>
<evidence type="ECO:0000313" key="2">
    <source>
        <dbReference type="EMBL" id="RFN58753.1"/>
    </source>
</evidence>
<sequence>MKLKTTFYVFLFVFSANLLNAQVGIGTNAPKGMLDVTSNNMGIVYPVAALSSTIDETTITSPSSATLAVGTLVYNTNTTDNGSNDVTPGIYSWNGSKWVPQFSKRQSQLFQQTGVLRTLSTVITPLDGYQFVPGFTSETFSANYTGLYRIKVNVNYGGGAMDSPTSGDINTAFQEGDFRFTFNGTDYNFVSRSISTYNDNYSSAIEYTNNWVESYKIFYVALVAEQDYTFSLAFNQTESEGFEANGDQNLGLDGRGYIGEDVPCTVEFTYISE</sequence>